<dbReference type="EMBL" id="JBHUJB010000033">
    <property type="protein sequence ID" value="MFD2158770.1"/>
    <property type="molecule type" value="Genomic_DNA"/>
</dbReference>
<feature type="chain" id="PRO_5045772726" evidence="2">
    <location>
        <begin position="21"/>
        <end position="426"/>
    </location>
</feature>
<dbReference type="PANTHER" id="PTHR10443:SF12">
    <property type="entry name" value="DIPEPTIDASE"/>
    <property type="match status" value="1"/>
</dbReference>
<evidence type="ECO:0000313" key="4">
    <source>
        <dbReference type="Proteomes" id="UP001597389"/>
    </source>
</evidence>
<reference evidence="4" key="1">
    <citation type="journal article" date="2019" name="Int. J. Syst. Evol. Microbiol.">
        <title>The Global Catalogue of Microorganisms (GCM) 10K type strain sequencing project: providing services to taxonomists for standard genome sequencing and annotation.</title>
        <authorList>
            <consortium name="The Broad Institute Genomics Platform"/>
            <consortium name="The Broad Institute Genome Sequencing Center for Infectious Disease"/>
            <person name="Wu L."/>
            <person name="Ma J."/>
        </authorList>
    </citation>
    <scope>NUCLEOTIDE SEQUENCE [LARGE SCALE GENOMIC DNA]</scope>
    <source>
        <strain evidence="4">CCUG 57942</strain>
    </source>
</reference>
<dbReference type="PANTHER" id="PTHR10443">
    <property type="entry name" value="MICROSOMAL DIPEPTIDASE"/>
    <property type="match status" value="1"/>
</dbReference>
<keyword evidence="2" id="KW-0732">Signal</keyword>
<dbReference type="SUPFAM" id="SSF51556">
    <property type="entry name" value="Metallo-dependent hydrolases"/>
    <property type="match status" value="1"/>
</dbReference>
<dbReference type="PROSITE" id="PS51365">
    <property type="entry name" value="RENAL_DIPEPTIDASE_2"/>
    <property type="match status" value="1"/>
</dbReference>
<feature type="signal peptide" evidence="2">
    <location>
        <begin position="1"/>
        <end position="20"/>
    </location>
</feature>
<dbReference type="Gene3D" id="3.20.20.140">
    <property type="entry name" value="Metal-dependent hydrolases"/>
    <property type="match status" value="1"/>
</dbReference>
<keyword evidence="4" id="KW-1185">Reference proteome</keyword>
<proteinExistence type="predicted"/>
<dbReference type="RefSeq" id="WP_377177879.1">
    <property type="nucleotide sequence ID" value="NZ_JBHUJB010000033.1"/>
</dbReference>
<dbReference type="Pfam" id="PF01244">
    <property type="entry name" value="Peptidase_M19"/>
    <property type="match status" value="1"/>
</dbReference>
<dbReference type="Proteomes" id="UP001597389">
    <property type="component" value="Unassembled WGS sequence"/>
</dbReference>
<evidence type="ECO:0000256" key="1">
    <source>
        <dbReference type="SAM" id="MobiDB-lite"/>
    </source>
</evidence>
<organism evidence="3 4">
    <name type="scientific">Rubritalea tangerina</name>
    <dbReference type="NCBI Taxonomy" id="430798"/>
    <lineage>
        <taxon>Bacteria</taxon>
        <taxon>Pseudomonadati</taxon>
        <taxon>Verrucomicrobiota</taxon>
        <taxon>Verrucomicrobiia</taxon>
        <taxon>Verrucomicrobiales</taxon>
        <taxon>Rubritaleaceae</taxon>
        <taxon>Rubritalea</taxon>
    </lineage>
</organism>
<feature type="region of interest" description="Disordered" evidence="1">
    <location>
        <begin position="405"/>
        <end position="426"/>
    </location>
</feature>
<accession>A0ABW4ZAM5</accession>
<evidence type="ECO:0000313" key="3">
    <source>
        <dbReference type="EMBL" id="MFD2158770.1"/>
    </source>
</evidence>
<name>A0ABW4ZAM5_9BACT</name>
<sequence length="426" mass="47341">MKTLLKTLAACGLMMGVASASEESKTWPASEKAKQFVKDTIVIGFFASPKGAGWLEEKTVHDYLNRSRAAGITGHDMTLAATNFTWEQYLNELYNFRKAYAGQPGQYVYVRSVRDIEHAHKTGKTAVLWNVQTSTVLNNDLKKVPILKELGITSMILTYNDVFRAGSGGLAEYNGTKIGLTAWGKQIIDELVKYGILVDLSHTGPKTCMDIIEYMEEKHPGVPFVYTHSLPTGLYKNEKNATERGCYRNISDEEAKRAAKSGGFVSPTFTEWMMDGIWPDDITPQQCADMIDYYVKLIGVDHVGIASDDMFTTKPTLDFVKKNAAAYDDGGYMVNAFNKGATDCGELAKILAAVTDELWKRGYSNEDLAKIYGGNKMRVYHKVWEGLPDEERKKGAALRAKQLEKLKHEVQGDPHDPLSGSALTQK</sequence>
<protein>
    <submittedName>
        <fullName evidence="3">Dipeptidase</fullName>
    </submittedName>
</protein>
<dbReference type="InterPro" id="IPR032466">
    <property type="entry name" value="Metal_Hydrolase"/>
</dbReference>
<gene>
    <name evidence="3" type="ORF">ACFSW8_07670</name>
</gene>
<evidence type="ECO:0000256" key="2">
    <source>
        <dbReference type="SAM" id="SignalP"/>
    </source>
</evidence>
<dbReference type="InterPro" id="IPR008257">
    <property type="entry name" value="Pept_M19"/>
</dbReference>
<comment type="caution">
    <text evidence="3">The sequence shown here is derived from an EMBL/GenBank/DDBJ whole genome shotgun (WGS) entry which is preliminary data.</text>
</comment>
<feature type="compositionally biased region" description="Basic and acidic residues" evidence="1">
    <location>
        <begin position="405"/>
        <end position="416"/>
    </location>
</feature>